<reference evidence="2 3" key="1">
    <citation type="submission" date="2017-05" db="EMBL/GenBank/DDBJ databases">
        <title>Complete and WGS of Bordetella genogroups.</title>
        <authorList>
            <person name="Spilker T."/>
            <person name="LiPuma J."/>
        </authorList>
    </citation>
    <scope>NUCLEOTIDE SEQUENCE [LARGE SCALE GENOMIC DNA]</scope>
    <source>
        <strain evidence="2 3">AU9919</strain>
    </source>
</reference>
<dbReference type="RefSeq" id="WP_094837873.1">
    <property type="nucleotide sequence ID" value="NZ_NEVQ01000013.1"/>
</dbReference>
<feature type="transmembrane region" description="Helical" evidence="1">
    <location>
        <begin position="70"/>
        <end position="92"/>
    </location>
</feature>
<dbReference type="EMBL" id="NEVQ01000013">
    <property type="protein sequence ID" value="OZI55988.1"/>
    <property type="molecule type" value="Genomic_DNA"/>
</dbReference>
<evidence type="ECO:0000313" key="3">
    <source>
        <dbReference type="Proteomes" id="UP000216885"/>
    </source>
</evidence>
<keyword evidence="1" id="KW-0812">Transmembrane</keyword>
<dbReference type="AlphaFoldDB" id="A0A261U220"/>
<proteinExistence type="predicted"/>
<organism evidence="2 3">
    <name type="scientific">Bordetella genomosp. 4</name>
    <dbReference type="NCBI Taxonomy" id="463044"/>
    <lineage>
        <taxon>Bacteria</taxon>
        <taxon>Pseudomonadati</taxon>
        <taxon>Pseudomonadota</taxon>
        <taxon>Betaproteobacteria</taxon>
        <taxon>Burkholderiales</taxon>
        <taxon>Alcaligenaceae</taxon>
        <taxon>Bordetella</taxon>
    </lineage>
</organism>
<dbReference type="Proteomes" id="UP000216885">
    <property type="component" value="Unassembled WGS sequence"/>
</dbReference>
<keyword evidence="3" id="KW-1185">Reference proteome</keyword>
<sequence>MPTKRTTINTITLTCSTCGSSQFTKLATNEYRCNHCQAVTLVEDDVAQRLEKILRGMQQPQPTPVHIKPAAIAIIIVAVAAIFLVPLVMTLLHDSRTPTPRYEPEKPIDPGLVKLTNVQNIKTGRGRELVMLMHNDTGRDISAPNVSATFYRDALTLSSTSGSTIANTLLPGEYAPVRLSMPDEPFTRYELKVERVSPTNRISRAVVAEKVQLVLNDGTYRLVGLARNIEMGTARSARIVVTLYGKDGRIIGVGSGYGVANELGPNAATPFDVHCDMFSDEKVASYDYMVQSEG</sequence>
<keyword evidence="1" id="KW-1133">Transmembrane helix</keyword>
<gene>
    <name evidence="2" type="ORF">CAL20_11065</name>
</gene>
<protein>
    <submittedName>
        <fullName evidence="2">Uncharacterized protein</fullName>
    </submittedName>
</protein>
<accession>A0A261U220</accession>
<evidence type="ECO:0000313" key="2">
    <source>
        <dbReference type="EMBL" id="OZI55988.1"/>
    </source>
</evidence>
<comment type="caution">
    <text evidence="2">The sequence shown here is derived from an EMBL/GenBank/DDBJ whole genome shotgun (WGS) entry which is preliminary data.</text>
</comment>
<name>A0A261U220_9BORD</name>
<keyword evidence="1" id="KW-0472">Membrane</keyword>
<evidence type="ECO:0000256" key="1">
    <source>
        <dbReference type="SAM" id="Phobius"/>
    </source>
</evidence>